<keyword evidence="4" id="KW-1185">Reference proteome</keyword>
<feature type="compositionally biased region" description="Basic and acidic residues" evidence="2">
    <location>
        <begin position="469"/>
        <end position="481"/>
    </location>
</feature>
<feature type="compositionally biased region" description="Polar residues" evidence="2">
    <location>
        <begin position="555"/>
        <end position="577"/>
    </location>
</feature>
<evidence type="ECO:0000313" key="3">
    <source>
        <dbReference type="EMBL" id="KKA29582.1"/>
    </source>
</evidence>
<feature type="coiled-coil region" evidence="1">
    <location>
        <begin position="119"/>
        <end position="146"/>
    </location>
</feature>
<feature type="compositionally biased region" description="Low complexity" evidence="2">
    <location>
        <begin position="482"/>
        <end position="499"/>
    </location>
</feature>
<proteinExistence type="predicted"/>
<feature type="compositionally biased region" description="Low complexity" evidence="2">
    <location>
        <begin position="270"/>
        <end position="284"/>
    </location>
</feature>
<feature type="compositionally biased region" description="Polar residues" evidence="2">
    <location>
        <begin position="98"/>
        <end position="109"/>
    </location>
</feature>
<keyword evidence="1" id="KW-0175">Coiled coil</keyword>
<evidence type="ECO:0000256" key="2">
    <source>
        <dbReference type="SAM" id="MobiDB-lite"/>
    </source>
</evidence>
<dbReference type="EMBL" id="LAEV01000781">
    <property type="protein sequence ID" value="KKA29582.1"/>
    <property type="molecule type" value="Genomic_DNA"/>
</dbReference>
<feature type="compositionally biased region" description="Low complexity" evidence="2">
    <location>
        <begin position="506"/>
        <end position="520"/>
    </location>
</feature>
<reference evidence="3 4" key="1">
    <citation type="submission" date="2015-03" db="EMBL/GenBank/DDBJ databases">
        <authorList>
            <person name="Radwan O."/>
            <person name="Al-Naeli F.A."/>
            <person name="Rendon G.A."/>
            <person name="Fields C."/>
        </authorList>
    </citation>
    <scope>NUCLEOTIDE SEQUENCE [LARGE SCALE GENOMIC DNA]</scope>
    <source>
        <strain evidence="3">CR-DP1</strain>
    </source>
</reference>
<feature type="compositionally biased region" description="Low complexity" evidence="2">
    <location>
        <begin position="55"/>
        <end position="75"/>
    </location>
</feature>
<dbReference type="AlphaFoldDB" id="A0A0F4ZGB9"/>
<comment type="caution">
    <text evidence="3">The sequence shown here is derived from an EMBL/GenBank/DDBJ whole genome shotgun (WGS) entry which is preliminary data.</text>
</comment>
<evidence type="ECO:0000313" key="4">
    <source>
        <dbReference type="Proteomes" id="UP000033483"/>
    </source>
</evidence>
<name>A0A0F4ZGB9_9PEZI</name>
<feature type="region of interest" description="Disordered" evidence="2">
    <location>
        <begin position="1"/>
        <end position="109"/>
    </location>
</feature>
<feature type="region of interest" description="Disordered" evidence="2">
    <location>
        <begin position="264"/>
        <end position="284"/>
    </location>
</feature>
<organism evidence="3 4">
    <name type="scientific">Thielaviopsis punctulata</name>
    <dbReference type="NCBI Taxonomy" id="72032"/>
    <lineage>
        <taxon>Eukaryota</taxon>
        <taxon>Fungi</taxon>
        <taxon>Dikarya</taxon>
        <taxon>Ascomycota</taxon>
        <taxon>Pezizomycotina</taxon>
        <taxon>Sordariomycetes</taxon>
        <taxon>Hypocreomycetidae</taxon>
        <taxon>Microascales</taxon>
        <taxon>Ceratocystidaceae</taxon>
        <taxon>Thielaviopsis</taxon>
    </lineage>
</organism>
<dbReference type="OrthoDB" id="4097086at2759"/>
<feature type="compositionally biased region" description="Low complexity" evidence="2">
    <location>
        <begin position="25"/>
        <end position="38"/>
    </location>
</feature>
<evidence type="ECO:0008006" key="5">
    <source>
        <dbReference type="Google" id="ProtNLM"/>
    </source>
</evidence>
<gene>
    <name evidence="3" type="ORF">TD95_003456</name>
</gene>
<protein>
    <recommendedName>
        <fullName evidence="5">DUF4048 domain-containing protein</fullName>
    </recommendedName>
</protein>
<feature type="region of interest" description="Disordered" evidence="2">
    <location>
        <begin position="456"/>
        <end position="593"/>
    </location>
</feature>
<feature type="compositionally biased region" description="Low complexity" evidence="2">
    <location>
        <begin position="456"/>
        <end position="467"/>
    </location>
</feature>
<evidence type="ECO:0000256" key="1">
    <source>
        <dbReference type="SAM" id="Coils"/>
    </source>
</evidence>
<sequence>MASSIYSPEPARSSLDYHSHRPHFSRSGSISGSTASLPSDEDDNMPPTPGTNDVLTRASRSTSSASRTNRLSLTLPISLPTADPSRPPPTAGYYSPAGTPSSAGHVSSPSDTNEFIIAIAAQERRVLELKEELSRAETDLAALKRQWANHEAYRKRDTRPFTPITPIDDDASSRLSLELDRRKLLLNLQRSPKEGKRKVFRGGHTRTLSLLSPSKPEPDYSLLDGPIEDHGFLASATQSPIARSHTLHQAQNFYSANSVSSNGSNGFGSSGSSSSSSSSRNTGYASAASSVSSSVSLSKRTSWQSRASYPSTNVGMSQIVEDLKLGFRTFYDDIRQITVGDEPITGRRPNGSYIYNASGGLDHISSATIATRAHGAGKPHPYDPDSVRAAAAAARARNSTIGLAASAVADGTSINTGPASGLAAAATAAATSAATAAATAAAAAATAAAAAAATESATASMATKTATPQDDRADTTTKLEHQQPQQCEQYTKQQQQQQQDATEKQSSSAATTSASPTAGAARRRWGEGGSGSSGATAKQKHFSWTPLSFDALNDSDWSNWESPATSKPTRWSGSTMGDSDAISSVDGESRTSV</sequence>
<dbReference type="Proteomes" id="UP000033483">
    <property type="component" value="Unassembled WGS sequence"/>
</dbReference>
<accession>A0A0F4ZGB9</accession>